<gene>
    <name evidence="3" type="ORF">Aco03nite_098370</name>
</gene>
<keyword evidence="1" id="KW-0067">ATP-binding</keyword>
<dbReference type="PROSITE" id="PS50975">
    <property type="entry name" value="ATP_GRASP"/>
    <property type="match status" value="1"/>
</dbReference>
<dbReference type="RefSeq" id="WP_203809395.1">
    <property type="nucleotide sequence ID" value="NZ_BAAAQE010000104.1"/>
</dbReference>
<reference evidence="3 4" key="1">
    <citation type="submission" date="2021-01" db="EMBL/GenBank/DDBJ databases">
        <title>Whole genome shotgun sequence of Actinoplanes couchii NBRC 106145.</title>
        <authorList>
            <person name="Komaki H."/>
            <person name="Tamura T."/>
        </authorList>
    </citation>
    <scope>NUCLEOTIDE SEQUENCE [LARGE SCALE GENOMIC DNA]</scope>
    <source>
        <strain evidence="3 4">NBRC 106145</strain>
    </source>
</reference>
<protein>
    <recommendedName>
        <fullName evidence="2">ATP-grasp domain-containing protein</fullName>
    </recommendedName>
</protein>
<evidence type="ECO:0000259" key="2">
    <source>
        <dbReference type="PROSITE" id="PS50975"/>
    </source>
</evidence>
<keyword evidence="4" id="KW-1185">Reference proteome</keyword>
<dbReference type="Gene3D" id="3.30.470.20">
    <property type="entry name" value="ATP-grasp fold, B domain"/>
    <property type="match status" value="1"/>
</dbReference>
<feature type="domain" description="ATP-grasp" evidence="2">
    <location>
        <begin position="96"/>
        <end position="285"/>
    </location>
</feature>
<sequence>MSVASRRVLILPPFREHARRSLREIPETEVIEAPRVAGGPGSADALFAAASDAITRYGCTHVVATAERNMALAGRLRDAHGLTGLNWIQSLGVTDKRCMRLWAAPLVPMAAAWPSNEVLANPSVLDGVREVVVKPAIGAACRDVERLPVGAAMSRLRAAAGPWQVEEALDVDVELHCDGYFTDDGALTMVVSAYDRPLLVSIGTTQASFHLPPEHSLSQRAGQLMNTLLAGIPVSGAVFHAELLVVGERTLLGEIALRPASAGIPESLLLHHGVDIWGAFVRLQLGSSPPPVVPAPASWSGLAGVVSDEAGDLRWQERRLSGLAGVERVERAGVRWSDRPGTSSAFMWHIYFRAVSEAEARALLGRIAAVSAELRHQDEASQA</sequence>
<accession>A0ABQ3XSE3</accession>
<dbReference type="Gene3D" id="3.40.50.20">
    <property type="match status" value="1"/>
</dbReference>
<organism evidence="3 4">
    <name type="scientific">Actinoplanes couchii</name>
    <dbReference type="NCBI Taxonomy" id="403638"/>
    <lineage>
        <taxon>Bacteria</taxon>
        <taxon>Bacillati</taxon>
        <taxon>Actinomycetota</taxon>
        <taxon>Actinomycetes</taxon>
        <taxon>Micromonosporales</taxon>
        <taxon>Micromonosporaceae</taxon>
        <taxon>Actinoplanes</taxon>
    </lineage>
</organism>
<proteinExistence type="predicted"/>
<comment type="caution">
    <text evidence="3">The sequence shown here is derived from an EMBL/GenBank/DDBJ whole genome shotgun (WGS) entry which is preliminary data.</text>
</comment>
<dbReference type="SUPFAM" id="SSF56059">
    <property type="entry name" value="Glutathione synthetase ATP-binding domain-like"/>
    <property type="match status" value="1"/>
</dbReference>
<evidence type="ECO:0000313" key="4">
    <source>
        <dbReference type="Proteomes" id="UP000612282"/>
    </source>
</evidence>
<dbReference type="Proteomes" id="UP000612282">
    <property type="component" value="Unassembled WGS sequence"/>
</dbReference>
<dbReference type="InterPro" id="IPR011761">
    <property type="entry name" value="ATP-grasp"/>
</dbReference>
<evidence type="ECO:0000256" key="1">
    <source>
        <dbReference type="PROSITE-ProRule" id="PRU00409"/>
    </source>
</evidence>
<evidence type="ECO:0000313" key="3">
    <source>
        <dbReference type="EMBL" id="GID61433.1"/>
    </source>
</evidence>
<name>A0ABQ3XSE3_9ACTN</name>
<keyword evidence="1" id="KW-0547">Nucleotide-binding</keyword>
<dbReference type="EMBL" id="BOMG01000126">
    <property type="protein sequence ID" value="GID61433.1"/>
    <property type="molecule type" value="Genomic_DNA"/>
</dbReference>